<dbReference type="EMBL" id="NMPM01000042">
    <property type="protein sequence ID" value="PAV25932.1"/>
    <property type="molecule type" value="Genomic_DNA"/>
</dbReference>
<evidence type="ECO:0000259" key="1">
    <source>
        <dbReference type="Pfam" id="PF13503"/>
    </source>
</evidence>
<evidence type="ECO:0000313" key="2">
    <source>
        <dbReference type="EMBL" id="PAV25932.1"/>
    </source>
</evidence>
<dbReference type="AlphaFoldDB" id="A0A2A2I2X6"/>
<gene>
    <name evidence="2" type="ORF">CF392_08125</name>
</gene>
<protein>
    <recommendedName>
        <fullName evidence="1">DUF4123 domain-containing protein</fullName>
    </recommendedName>
</protein>
<comment type="caution">
    <text evidence="2">The sequence shown here is derived from an EMBL/GenBank/DDBJ whole genome shotgun (WGS) entry which is preliminary data.</text>
</comment>
<name>A0A2A2I2X6_9GAMM</name>
<dbReference type="InterPro" id="IPR025391">
    <property type="entry name" value="DUF4123"/>
</dbReference>
<accession>A0A2A2I2X6</accession>
<keyword evidence="3" id="KW-1185">Reference proteome</keyword>
<feature type="domain" description="DUF4123" evidence="1">
    <location>
        <begin position="58"/>
        <end position="171"/>
    </location>
</feature>
<organism evidence="2 3">
    <name type="scientific">Tamilnaduibacter salinus</name>
    <dbReference type="NCBI Taxonomy" id="1484056"/>
    <lineage>
        <taxon>Bacteria</taxon>
        <taxon>Pseudomonadati</taxon>
        <taxon>Pseudomonadota</taxon>
        <taxon>Gammaproteobacteria</taxon>
        <taxon>Pseudomonadales</taxon>
        <taxon>Marinobacteraceae</taxon>
        <taxon>Tamilnaduibacter</taxon>
    </lineage>
</organism>
<proteinExistence type="predicted"/>
<dbReference type="Proteomes" id="UP000218332">
    <property type="component" value="Unassembled WGS sequence"/>
</dbReference>
<evidence type="ECO:0000313" key="3">
    <source>
        <dbReference type="Proteomes" id="UP000218332"/>
    </source>
</evidence>
<sequence>MSCSRRRHRDLRPPSCVKMPPTRSVMSMVDDSRIPVGQPTFRDGLAGSHVSPGDRCLLVVDAAQYDSNEVLATVYANDDDPHWCWLFENSTLKDHATAGPLVVETTADSKLVTAVNEHYADSGLLYLFTRLPTTEALAGWRTALHGDLPERGSCALRSYDSRFLTVINRVWPDWLASLIPMDMKCLWSVDWHDDLHWVQSLVSAGDKARPEPVWNERLEMSLGWADAWSRMQRLPGSSLEEGLRFIRHQCEAIVPCPDQDSELIGQWQAYVAYQTTDGTERRSRGLNEKDVEPCQR</sequence>
<reference evidence="2 3" key="1">
    <citation type="submission" date="2017-07" db="EMBL/GenBank/DDBJ databases">
        <title>Tamlnaduibacter salinus (Mi-7) genome sequencing.</title>
        <authorList>
            <person name="Verma A."/>
            <person name="Krishnamurthi S."/>
        </authorList>
    </citation>
    <scope>NUCLEOTIDE SEQUENCE [LARGE SCALE GENOMIC DNA]</scope>
    <source>
        <strain evidence="2 3">Mi-7</strain>
    </source>
</reference>
<dbReference type="Pfam" id="PF13503">
    <property type="entry name" value="DUF4123"/>
    <property type="match status" value="1"/>
</dbReference>